<evidence type="ECO:0000313" key="5">
    <source>
        <dbReference type="EMBL" id="KAL2088325.1"/>
    </source>
</evidence>
<comment type="caution">
    <text evidence="5">The sequence shown here is derived from an EMBL/GenBank/DDBJ whole genome shotgun (WGS) entry which is preliminary data.</text>
</comment>
<dbReference type="Pfam" id="PF07686">
    <property type="entry name" value="V-set"/>
    <property type="match status" value="1"/>
</dbReference>
<dbReference type="EMBL" id="JBHFQA010000013">
    <property type="protein sequence ID" value="KAL2088325.1"/>
    <property type="molecule type" value="Genomic_DNA"/>
</dbReference>
<dbReference type="InterPro" id="IPR013783">
    <property type="entry name" value="Ig-like_fold"/>
</dbReference>
<name>A0ABD1JMD4_9TELE</name>
<sequence length="346" mass="39461">MEITWKTPDQLVANFSKGVFSCGTGFENRVRFENVHSKGGFSLHINPVVFSDTDTYSCFNTTHLIKTWNLVVTVSPPKEVHVIERGTATLPCYGAISRRLVNEQLNVHWKKDGYAVLNLTKGATHHYPGFGYRANMLLHDIRQGDFSMVIKNVEMTDDGNYECFTENNEGKILNSVKLRVLKGIHHGYRQLVSDFTGNYFTFYVSSADVEVYLLREKIAEKKNVCRVRDTVATCNADISQRTVMNQGYLTLKDLTEEDKGVYQVVDAGGTIVTEIVLEVRHIYSIGKFLIFLMLYTIPNLRNCNLMFVCLFCSNDFLYDYSRSRIPALLVLLEEDHVQGFDVEVIK</sequence>
<organism evidence="5 6">
    <name type="scientific">Coilia grayii</name>
    <name type="common">Gray's grenadier anchovy</name>
    <dbReference type="NCBI Taxonomy" id="363190"/>
    <lineage>
        <taxon>Eukaryota</taxon>
        <taxon>Metazoa</taxon>
        <taxon>Chordata</taxon>
        <taxon>Craniata</taxon>
        <taxon>Vertebrata</taxon>
        <taxon>Euteleostomi</taxon>
        <taxon>Actinopterygii</taxon>
        <taxon>Neopterygii</taxon>
        <taxon>Teleostei</taxon>
        <taxon>Clupei</taxon>
        <taxon>Clupeiformes</taxon>
        <taxon>Clupeoidei</taxon>
        <taxon>Engraulidae</taxon>
        <taxon>Coilinae</taxon>
        <taxon>Coilia</taxon>
    </lineage>
</organism>
<feature type="domain" description="Ig-like" evidence="4">
    <location>
        <begin position="76"/>
        <end position="179"/>
    </location>
</feature>
<dbReference type="InterPro" id="IPR007110">
    <property type="entry name" value="Ig-like_dom"/>
</dbReference>
<dbReference type="PANTHER" id="PTHR24100:SF151">
    <property type="entry name" value="ICOS LIGAND"/>
    <property type="match status" value="1"/>
</dbReference>
<keyword evidence="3" id="KW-0393">Immunoglobulin domain</keyword>
<evidence type="ECO:0000256" key="3">
    <source>
        <dbReference type="ARBA" id="ARBA00023319"/>
    </source>
</evidence>
<keyword evidence="2" id="KW-0472">Membrane</keyword>
<dbReference type="GO" id="GO:0016020">
    <property type="term" value="C:membrane"/>
    <property type="evidence" value="ECO:0007669"/>
    <property type="project" value="UniProtKB-SubCell"/>
</dbReference>
<dbReference type="InterPro" id="IPR036179">
    <property type="entry name" value="Ig-like_dom_sf"/>
</dbReference>
<gene>
    <name evidence="5" type="ORF">ACEWY4_015224</name>
</gene>
<proteinExistence type="predicted"/>
<dbReference type="AlphaFoldDB" id="A0ABD1JMD4"/>
<evidence type="ECO:0000259" key="4">
    <source>
        <dbReference type="PROSITE" id="PS50835"/>
    </source>
</evidence>
<dbReference type="InterPro" id="IPR050504">
    <property type="entry name" value="IgSF_BTN/MOG"/>
</dbReference>
<dbReference type="PANTHER" id="PTHR24100">
    <property type="entry name" value="BUTYROPHILIN"/>
    <property type="match status" value="1"/>
</dbReference>
<dbReference type="Proteomes" id="UP001591681">
    <property type="component" value="Unassembled WGS sequence"/>
</dbReference>
<dbReference type="PROSITE" id="PS50835">
    <property type="entry name" value="IG_LIKE"/>
    <property type="match status" value="1"/>
</dbReference>
<reference evidence="5 6" key="1">
    <citation type="submission" date="2024-09" db="EMBL/GenBank/DDBJ databases">
        <title>A chromosome-level genome assembly of Gray's grenadier anchovy, Coilia grayii.</title>
        <authorList>
            <person name="Fu Z."/>
        </authorList>
    </citation>
    <scope>NUCLEOTIDE SEQUENCE [LARGE SCALE GENOMIC DNA]</scope>
    <source>
        <strain evidence="5">G4</strain>
        <tissue evidence="5">Muscle</tissue>
    </source>
</reference>
<dbReference type="InterPro" id="IPR003599">
    <property type="entry name" value="Ig_sub"/>
</dbReference>
<comment type="subcellular location">
    <subcellularLocation>
        <location evidence="1">Membrane</location>
    </subcellularLocation>
</comment>
<evidence type="ECO:0000256" key="2">
    <source>
        <dbReference type="ARBA" id="ARBA00023136"/>
    </source>
</evidence>
<accession>A0ABD1JMD4</accession>
<evidence type="ECO:0000256" key="1">
    <source>
        <dbReference type="ARBA" id="ARBA00004370"/>
    </source>
</evidence>
<dbReference type="InterPro" id="IPR013106">
    <property type="entry name" value="Ig_V-set"/>
</dbReference>
<dbReference type="SMART" id="SM00409">
    <property type="entry name" value="IG"/>
    <property type="match status" value="3"/>
</dbReference>
<evidence type="ECO:0000313" key="6">
    <source>
        <dbReference type="Proteomes" id="UP001591681"/>
    </source>
</evidence>
<protein>
    <recommendedName>
        <fullName evidence="4">Ig-like domain-containing protein</fullName>
    </recommendedName>
</protein>
<dbReference type="Gene3D" id="2.60.40.10">
    <property type="entry name" value="Immunoglobulins"/>
    <property type="match status" value="2"/>
</dbReference>
<dbReference type="SUPFAM" id="SSF48726">
    <property type="entry name" value="Immunoglobulin"/>
    <property type="match status" value="2"/>
</dbReference>
<keyword evidence="6" id="KW-1185">Reference proteome</keyword>